<dbReference type="InterPro" id="IPR032707">
    <property type="entry name" value="MYCBPAP"/>
</dbReference>
<feature type="compositionally biased region" description="Basic and acidic residues" evidence="1">
    <location>
        <begin position="404"/>
        <end position="422"/>
    </location>
</feature>
<feature type="compositionally biased region" description="Polar residues" evidence="1">
    <location>
        <begin position="389"/>
        <end position="399"/>
    </location>
</feature>
<dbReference type="PANTHER" id="PTHR48421:SF1">
    <property type="entry name" value="MYCBP-ASSOCIATED PROTEIN"/>
    <property type="match status" value="1"/>
</dbReference>
<evidence type="ECO:0000256" key="1">
    <source>
        <dbReference type="SAM" id="MobiDB-lite"/>
    </source>
</evidence>
<proteinExistence type="predicted"/>
<dbReference type="PANTHER" id="PTHR48421">
    <property type="entry name" value="MYCBP-ASSOCIATED PROTEIN"/>
    <property type="match status" value="1"/>
</dbReference>
<keyword evidence="3" id="KW-1185">Reference proteome</keyword>
<gene>
    <name evidence="2" type="primary">Contig15607.g16629</name>
    <name evidence="2" type="ORF">STYLEM_18873</name>
</gene>
<feature type="region of interest" description="Disordered" evidence="1">
    <location>
        <begin position="366"/>
        <end position="422"/>
    </location>
</feature>
<reference evidence="2 3" key="1">
    <citation type="submission" date="2014-06" db="EMBL/GenBank/DDBJ databases">
        <authorList>
            <person name="Swart Estienne"/>
        </authorList>
    </citation>
    <scope>NUCLEOTIDE SEQUENCE [LARGE SCALE GENOMIC DNA]</scope>
    <source>
        <strain evidence="2 3">130c</strain>
    </source>
</reference>
<evidence type="ECO:0000313" key="3">
    <source>
        <dbReference type="Proteomes" id="UP000039865"/>
    </source>
</evidence>
<dbReference type="InParanoid" id="A0A078B680"/>
<protein>
    <submittedName>
        <fullName evidence="2">Uncharacterized protein</fullName>
    </submittedName>
</protein>
<evidence type="ECO:0000313" key="2">
    <source>
        <dbReference type="EMBL" id="CDW89736.1"/>
    </source>
</evidence>
<name>A0A078B680_STYLE</name>
<sequence>MKKVDEHIVKSIPKPIDFKQNAYSVKRRSIIGDLQDFQKLHDLKVGTMTSKQAQPKNRLSFLFMTSFQEQRIDNNQQQEKQQFKNLPISLKIKQHAQERALQTYYSTQSEWNSQKAFFAKRCNKSPENLIMTQTEKYRENTKEVKEAMSQNFTIPEKLGHNYWQMSLRQTVELKDQKVLGFLKLNKNSDIQVIKKEIDNTTNYFKIRNNSHAVQLDETKADIQVESRIINVKNNNLIEDDLASSDRSVSEVVINLKEEKRKLQEKMKKKQQVKMKGQQLKETSSRFIERCYLKNQFEKTRNSLGEEQSFKTQQIEIVATNKLRQEIEAFQNHFQKKRDSHMQEAAKQYRGTQSSFNVAEAKNNAQTQLQKNTGKHLQISSDSFRKRNRQTSPQISKNQPPQNPFKDENNLDDSRPQYDPKETEYIEVLYQNKVFF</sequence>
<dbReference type="AlphaFoldDB" id="A0A078B680"/>
<dbReference type="EMBL" id="CCKQ01017840">
    <property type="protein sequence ID" value="CDW89736.1"/>
    <property type="molecule type" value="Genomic_DNA"/>
</dbReference>
<dbReference type="Proteomes" id="UP000039865">
    <property type="component" value="Unassembled WGS sequence"/>
</dbReference>
<organism evidence="2 3">
    <name type="scientific">Stylonychia lemnae</name>
    <name type="common">Ciliate</name>
    <dbReference type="NCBI Taxonomy" id="5949"/>
    <lineage>
        <taxon>Eukaryota</taxon>
        <taxon>Sar</taxon>
        <taxon>Alveolata</taxon>
        <taxon>Ciliophora</taxon>
        <taxon>Intramacronucleata</taxon>
        <taxon>Spirotrichea</taxon>
        <taxon>Stichotrichia</taxon>
        <taxon>Sporadotrichida</taxon>
        <taxon>Oxytrichidae</taxon>
        <taxon>Stylonychinae</taxon>
        <taxon>Stylonychia</taxon>
    </lineage>
</organism>
<accession>A0A078B680</accession>